<organism evidence="5 6">
    <name type="scientific">Sarcophilus harrisii</name>
    <name type="common">Tasmanian devil</name>
    <name type="synonym">Sarcophilus laniarius</name>
    <dbReference type="NCBI Taxonomy" id="9305"/>
    <lineage>
        <taxon>Eukaryota</taxon>
        <taxon>Metazoa</taxon>
        <taxon>Chordata</taxon>
        <taxon>Craniata</taxon>
        <taxon>Vertebrata</taxon>
        <taxon>Euteleostomi</taxon>
        <taxon>Mammalia</taxon>
        <taxon>Metatheria</taxon>
        <taxon>Dasyuromorphia</taxon>
        <taxon>Dasyuridae</taxon>
        <taxon>Sarcophilus</taxon>
    </lineage>
</organism>
<dbReference type="HOGENOM" id="CLU_005892_0_0_1"/>
<feature type="region of interest" description="Disordered" evidence="4">
    <location>
        <begin position="359"/>
        <end position="505"/>
    </location>
</feature>
<dbReference type="GO" id="GO:0010997">
    <property type="term" value="F:anaphase-promoting complex binding"/>
    <property type="evidence" value="ECO:0007669"/>
    <property type="project" value="Ensembl"/>
</dbReference>
<dbReference type="GO" id="GO:0005654">
    <property type="term" value="C:nucleoplasm"/>
    <property type="evidence" value="ECO:0007669"/>
    <property type="project" value="Ensembl"/>
</dbReference>
<feature type="region of interest" description="Disordered" evidence="4">
    <location>
        <begin position="804"/>
        <end position="827"/>
    </location>
</feature>
<accession>G3WXU3</accession>
<feature type="compositionally biased region" description="Polar residues" evidence="4">
    <location>
        <begin position="962"/>
        <end position="976"/>
    </location>
</feature>
<gene>
    <name evidence="5" type="primary">CLSPN</name>
</gene>
<dbReference type="GeneTree" id="ENSGT00390000012738"/>
<feature type="compositionally biased region" description="Acidic residues" evidence="4">
    <location>
        <begin position="235"/>
        <end position="248"/>
    </location>
</feature>
<evidence type="ECO:0000256" key="2">
    <source>
        <dbReference type="ARBA" id="ARBA00022553"/>
    </source>
</evidence>
<evidence type="ECO:0000256" key="4">
    <source>
        <dbReference type="SAM" id="MobiDB-lite"/>
    </source>
</evidence>
<feature type="region of interest" description="Disordered" evidence="4">
    <location>
        <begin position="834"/>
        <end position="853"/>
    </location>
</feature>
<feature type="region of interest" description="Disordered" evidence="4">
    <location>
        <begin position="754"/>
        <end position="786"/>
    </location>
</feature>
<evidence type="ECO:0000256" key="3">
    <source>
        <dbReference type="ARBA" id="ARBA00023242"/>
    </source>
</evidence>
<sequence length="1383" mass="155482">MAGEVVTELHLNVEDPKLNTKEEIDSDSGQSSCETGSPGHSNTKNTPLIERDSDEEIFVSKKLKRNKFLLQDSDSEEEDRDVLPKKSDYDNAELESGENKENIYAGKKGKARKIYQTLKDSDESDTEELPYQKNLDSRMMIPLAESSLDLGLQSPESVTLPTGARKRFKECTRAKEDTEGKTKGRSQRRLEKEAKRMEVISRLKKKENKNEEDETKQPFNDSGCLLGDSDLFETGLEEDLPPEDEESLESIRASVKGKVKKHKKKELSLESGGCSFEDEKELSKGMIRKERKAAKLSKEAMKRLHSESQRLIRESALSLPYHMPENKTVHDFFRSKPRPSGQGNAMALLKSSKYQAAFSKEISTTASSSDISSTSHSRGSNQMATGPDLETENSPLPLAPQAPANSADQPAGEAGTREESGRCGGRGQKELVEAPTSPSPKDSSECQEESGVFRSKEPAQMELRAPVALELNVLEEEEEPQDPNKTKSKVDDSRQQAVGKATITSEKGRKVSFLDKLQRLGVDLSIKPKLGADEDSFVTLDEPEPNKELEALKERFWKHACPTAKAQTVSERKMNLNIIVKETGADGKEELKADVVPLTLATEKLDGMSYAKPGEKLQVLKAKLQEAMKLRRLEERQKRQALFKLDNEDGFEEEEEEEEEEEMTDESDKEEEEKEEEEEEEEEEEGNQETGEYFLDDEEVEDKDMKEEDKEMDKENIIDSTEIFKAVDCSSIPKPPTLESTLLLFKDSSSKMGYYPAEEKSETDESIGKRPSKLEEDDSCSLLTKESSHNSSFEMIGSMIAPYQPCNKQSGRGTSFPPGLGGFRSPSPGLFRASLMSSTSKSSGKLSEPSLPIEDSQELYNASPEPKTLFLGAGDFQFCLEDDTQSQLLDADGFLNVGNHRNKYQALKSRVPLASMDENAMDANMDELLDLCTGKFKDEKPLPEKDDRKEDMEELLGLCSGKFTSQGSSTPAPSESSKQEKDMNTDDPMAEALALCSGSFPTDKELEGEEEEEEFGDFQLVTDSNVFDSEEEEHSESDNETSEAQEDDEASEAQEDDEASEAQEDEEASELEAHEEDDDEEELLKQSERQKRQMRLKKYLEDEAEVSGSEVGSEDEYDGEEIDEYEEDVIDEELPSDEELQDQVNKIHRKAMLDDDKRQLRLYQERYLADGDLHSDGPGRMRKFRWKNIDDASQMDMFHRDSDEDQNEEQFDETEAKWRKERIEREQWLRDQAQQGKITAEEDDEIGEESQFMMLAKKATAKALQKKANHVTGAQEAKTLPRSPFEAIRPGSAHQLKTGSLLNQPKTLLQKLSALSDLNPSAPRNSRNFVFHTLSPVKNEMAKEPAKPQVKRKGIPLASPSPKHFKANGTLGSNRSIFKYLES</sequence>
<feature type="compositionally biased region" description="Low complexity" evidence="4">
    <location>
        <begin position="834"/>
        <end position="851"/>
    </location>
</feature>
<dbReference type="Proteomes" id="UP000007648">
    <property type="component" value="Unassembled WGS sequence"/>
</dbReference>
<keyword evidence="3" id="KW-0539">Nucleus</keyword>
<feature type="compositionally biased region" description="Basic and acidic residues" evidence="4">
    <location>
        <begin position="172"/>
        <end position="201"/>
    </location>
</feature>
<dbReference type="GO" id="GO:0005794">
    <property type="term" value="C:Golgi apparatus"/>
    <property type="evidence" value="ECO:0007669"/>
    <property type="project" value="Ensembl"/>
</dbReference>
<dbReference type="KEGG" id="shr:100925340"/>
<dbReference type="RefSeq" id="XP_031817992.1">
    <property type="nucleotide sequence ID" value="XM_031962132.1"/>
</dbReference>
<dbReference type="InParanoid" id="G3WXU3"/>
<feature type="compositionally biased region" description="Basic and acidic residues" evidence="4">
    <location>
        <begin position="935"/>
        <end position="951"/>
    </location>
</feature>
<dbReference type="GeneID" id="100925340"/>
<feature type="compositionally biased region" description="Basic and acidic residues" evidence="4">
    <location>
        <begin position="11"/>
        <end position="23"/>
    </location>
</feature>
<keyword evidence="2" id="KW-0597">Phosphoprotein</keyword>
<feature type="region of interest" description="Disordered" evidence="4">
    <location>
        <begin position="641"/>
        <end position="717"/>
    </location>
</feature>
<dbReference type="OrthoDB" id="5859781at2759"/>
<comment type="subcellular location">
    <subcellularLocation>
        <location evidence="1">Nucleus</location>
    </subcellularLocation>
</comment>
<proteinExistence type="predicted"/>
<feature type="region of interest" description="Disordered" evidence="4">
    <location>
        <begin position="1341"/>
        <end position="1369"/>
    </location>
</feature>
<feature type="compositionally biased region" description="Basic and acidic residues" evidence="4">
    <location>
        <begin position="703"/>
        <end position="717"/>
    </location>
</feature>
<feature type="compositionally biased region" description="Polar residues" evidence="4">
    <location>
        <begin position="27"/>
        <end position="46"/>
    </location>
</feature>
<dbReference type="eggNOG" id="KOG4156">
    <property type="taxonomic scope" value="Eukaryota"/>
</dbReference>
<dbReference type="PANTHER" id="PTHR14396:SF10">
    <property type="entry name" value="CLASPIN"/>
    <property type="match status" value="1"/>
</dbReference>
<evidence type="ECO:0000313" key="5">
    <source>
        <dbReference type="Ensembl" id="ENSSHAP00000020248.2"/>
    </source>
</evidence>
<dbReference type="FunCoup" id="G3WXU3">
    <property type="interactions" value="1990"/>
</dbReference>
<dbReference type="GO" id="GO:0007095">
    <property type="term" value="P:mitotic G2 DNA damage checkpoint signaling"/>
    <property type="evidence" value="ECO:0007669"/>
    <property type="project" value="Ensembl"/>
</dbReference>
<feature type="compositionally biased region" description="Low complexity" evidence="4">
    <location>
        <begin position="363"/>
        <end position="380"/>
    </location>
</feature>
<evidence type="ECO:0000313" key="6">
    <source>
        <dbReference type="Proteomes" id="UP000007648"/>
    </source>
</evidence>
<dbReference type="InterPro" id="IPR024146">
    <property type="entry name" value="Claspin"/>
</dbReference>
<feature type="region of interest" description="Disordered" evidence="4">
    <location>
        <begin position="172"/>
        <end position="249"/>
    </location>
</feature>
<name>G3WXU3_SARHA</name>
<evidence type="ECO:0000256" key="1">
    <source>
        <dbReference type="ARBA" id="ARBA00004123"/>
    </source>
</evidence>
<dbReference type="CTD" id="63967"/>
<feature type="region of interest" description="Disordered" evidence="4">
    <location>
        <begin position="69"/>
        <end position="111"/>
    </location>
</feature>
<feature type="compositionally biased region" description="Acidic residues" evidence="4">
    <location>
        <begin position="1028"/>
        <end position="1082"/>
    </location>
</feature>
<keyword evidence="6" id="KW-1185">Reference proteome</keyword>
<feature type="compositionally biased region" description="Basic and acidic residues" evidence="4">
    <location>
        <begin position="482"/>
        <end position="494"/>
    </location>
</feature>
<feature type="region of interest" description="Disordered" evidence="4">
    <location>
        <begin position="1"/>
        <end position="53"/>
    </location>
</feature>
<dbReference type="GO" id="GO:0000217">
    <property type="term" value="F:DNA secondary structure binding"/>
    <property type="evidence" value="ECO:0007669"/>
    <property type="project" value="Ensembl"/>
</dbReference>
<dbReference type="PANTHER" id="PTHR14396">
    <property type="entry name" value="CLASPIN"/>
    <property type="match status" value="1"/>
</dbReference>
<feature type="region of interest" description="Disordered" evidence="4">
    <location>
        <begin position="329"/>
        <end position="348"/>
    </location>
</feature>
<feature type="compositionally biased region" description="Basic and acidic residues" evidence="4">
    <location>
        <begin position="415"/>
        <end position="432"/>
    </location>
</feature>
<feature type="compositionally biased region" description="Acidic residues" evidence="4">
    <location>
        <begin position="648"/>
        <end position="687"/>
    </location>
</feature>
<dbReference type="Ensembl" id="ENSSHAT00000020408.2">
    <property type="protein sequence ID" value="ENSSHAP00000020248.2"/>
    <property type="gene ID" value="ENSSHAG00000017175.2"/>
</dbReference>
<reference evidence="5 6" key="1">
    <citation type="journal article" date="2011" name="Proc. Natl. Acad. Sci. U.S.A.">
        <title>Genetic diversity and population structure of the endangered marsupial Sarcophilus harrisii (Tasmanian devil).</title>
        <authorList>
            <person name="Miller W."/>
            <person name="Hayes V.M."/>
            <person name="Ratan A."/>
            <person name="Petersen D.C."/>
            <person name="Wittekindt N.E."/>
            <person name="Miller J."/>
            <person name="Walenz B."/>
            <person name="Knight J."/>
            <person name="Qi J."/>
            <person name="Zhao F."/>
            <person name="Wang Q."/>
            <person name="Bedoya-Reina O.C."/>
            <person name="Katiyar N."/>
            <person name="Tomsho L.P."/>
            <person name="Kasson L.M."/>
            <person name="Hardie R.A."/>
            <person name="Woodbridge P."/>
            <person name="Tindall E.A."/>
            <person name="Bertelsen M.F."/>
            <person name="Dixon D."/>
            <person name="Pyecroft S."/>
            <person name="Helgen K.M."/>
            <person name="Lesk A.M."/>
            <person name="Pringle T.H."/>
            <person name="Patterson N."/>
            <person name="Zhang Y."/>
            <person name="Kreiss A."/>
            <person name="Woods G.M."/>
            <person name="Jones M.E."/>
            <person name="Schuster S.C."/>
        </authorList>
    </citation>
    <scope>NUCLEOTIDE SEQUENCE [LARGE SCALE GENOMIC DNA]</scope>
</reference>
<reference evidence="5" key="2">
    <citation type="submission" date="2025-08" db="UniProtKB">
        <authorList>
            <consortium name="Ensembl"/>
        </authorList>
    </citation>
    <scope>IDENTIFICATION</scope>
</reference>
<dbReference type="GO" id="GO:0033314">
    <property type="term" value="P:mitotic DNA replication checkpoint signaling"/>
    <property type="evidence" value="ECO:0007669"/>
    <property type="project" value="Ensembl"/>
</dbReference>
<feature type="compositionally biased region" description="Acidic residues" evidence="4">
    <location>
        <begin position="1006"/>
        <end position="1016"/>
    </location>
</feature>
<feature type="compositionally biased region" description="Acidic residues" evidence="4">
    <location>
        <begin position="1112"/>
        <end position="1123"/>
    </location>
</feature>
<reference evidence="5" key="3">
    <citation type="submission" date="2025-09" db="UniProtKB">
        <authorList>
            <consortium name="Ensembl"/>
        </authorList>
    </citation>
    <scope>IDENTIFICATION</scope>
</reference>
<protein>
    <submittedName>
        <fullName evidence="5">Claspin</fullName>
    </submittedName>
</protein>
<feature type="region of interest" description="Disordered" evidence="4">
    <location>
        <begin position="935"/>
        <end position="1123"/>
    </location>
</feature>
<dbReference type="STRING" id="9305.ENSSHAP00000020248"/>